<comment type="cofactor">
    <cofactor evidence="4">
        <name>heme</name>
        <dbReference type="ChEBI" id="CHEBI:30413"/>
    </cofactor>
</comment>
<evidence type="ECO:0000256" key="3">
    <source>
        <dbReference type="ARBA" id="ARBA00023004"/>
    </source>
</evidence>
<reference evidence="7" key="2">
    <citation type="submission" date="2023-06" db="EMBL/GenBank/DDBJ databases">
        <authorList>
            <person name="Ma L."/>
            <person name="Liu K.-W."/>
            <person name="Li Z."/>
            <person name="Hsiao Y.-Y."/>
            <person name="Qi Y."/>
            <person name="Fu T."/>
            <person name="Tang G."/>
            <person name="Zhang D."/>
            <person name="Sun W.-H."/>
            <person name="Liu D.-K."/>
            <person name="Li Y."/>
            <person name="Chen G.-Z."/>
            <person name="Liu X.-D."/>
            <person name="Liao X.-Y."/>
            <person name="Jiang Y.-T."/>
            <person name="Yu X."/>
            <person name="Hao Y."/>
            <person name="Huang J."/>
            <person name="Zhao X.-W."/>
            <person name="Ke S."/>
            <person name="Chen Y.-Y."/>
            <person name="Wu W.-L."/>
            <person name="Hsu J.-L."/>
            <person name="Lin Y.-F."/>
            <person name="Huang M.-D."/>
            <person name="Li C.-Y."/>
            <person name="Huang L."/>
            <person name="Wang Z.-W."/>
            <person name="Zhao X."/>
            <person name="Zhong W.-Y."/>
            <person name="Peng D.-H."/>
            <person name="Ahmad S."/>
            <person name="Lan S."/>
            <person name="Zhang J.-S."/>
            <person name="Tsai W.-C."/>
            <person name="Van De Peer Y."/>
            <person name="Liu Z.-J."/>
        </authorList>
    </citation>
    <scope>NUCLEOTIDE SEQUENCE</scope>
    <source>
        <strain evidence="7">CP</strain>
        <tissue evidence="7">Leaves</tissue>
    </source>
</reference>
<evidence type="ECO:0000256" key="4">
    <source>
        <dbReference type="PIRSR" id="PIRSR602401-1"/>
    </source>
</evidence>
<dbReference type="PROSITE" id="PS00086">
    <property type="entry name" value="CYTOCHROME_P450"/>
    <property type="match status" value="1"/>
</dbReference>
<protein>
    <submittedName>
        <fullName evidence="7">Cytochrome P450 71A9</fullName>
    </submittedName>
</protein>
<gene>
    <name evidence="7" type="primary">CYP71A9</name>
    <name evidence="7" type="ORF">QJS10_CPA16g00451</name>
</gene>
<dbReference type="EMBL" id="JAUJYO010000016">
    <property type="protein sequence ID" value="KAK1295432.1"/>
    <property type="molecule type" value="Genomic_DNA"/>
</dbReference>
<dbReference type="SUPFAM" id="SSF48264">
    <property type="entry name" value="Cytochrome P450"/>
    <property type="match status" value="1"/>
</dbReference>
<dbReference type="Pfam" id="PF00067">
    <property type="entry name" value="p450"/>
    <property type="match status" value="1"/>
</dbReference>
<keyword evidence="6" id="KW-0812">Transmembrane</keyword>
<keyword evidence="8" id="KW-1185">Reference proteome</keyword>
<organism evidence="7 8">
    <name type="scientific">Acorus calamus</name>
    <name type="common">Sweet flag</name>
    <dbReference type="NCBI Taxonomy" id="4465"/>
    <lineage>
        <taxon>Eukaryota</taxon>
        <taxon>Viridiplantae</taxon>
        <taxon>Streptophyta</taxon>
        <taxon>Embryophyta</taxon>
        <taxon>Tracheophyta</taxon>
        <taxon>Spermatophyta</taxon>
        <taxon>Magnoliopsida</taxon>
        <taxon>Liliopsida</taxon>
        <taxon>Acoraceae</taxon>
        <taxon>Acorus</taxon>
    </lineage>
</organism>
<dbReference type="GO" id="GO:0004497">
    <property type="term" value="F:monooxygenase activity"/>
    <property type="evidence" value="ECO:0007669"/>
    <property type="project" value="UniProtKB-KW"/>
</dbReference>
<keyword evidence="5" id="KW-0560">Oxidoreductase</keyword>
<keyword evidence="4 5" id="KW-0349">Heme</keyword>
<name>A0AAV9D5D4_ACOCL</name>
<dbReference type="InterPro" id="IPR017972">
    <property type="entry name" value="Cyt_P450_CS"/>
</dbReference>
<evidence type="ECO:0000256" key="5">
    <source>
        <dbReference type="RuleBase" id="RU000461"/>
    </source>
</evidence>
<keyword evidence="2 4" id="KW-0479">Metal-binding</keyword>
<reference evidence="7" key="1">
    <citation type="journal article" date="2023" name="Nat. Commun.">
        <title>Diploid and tetraploid genomes of Acorus and the evolution of monocots.</title>
        <authorList>
            <person name="Ma L."/>
            <person name="Liu K.W."/>
            <person name="Li Z."/>
            <person name="Hsiao Y.Y."/>
            <person name="Qi Y."/>
            <person name="Fu T."/>
            <person name="Tang G.D."/>
            <person name="Zhang D."/>
            <person name="Sun W.H."/>
            <person name="Liu D.K."/>
            <person name="Li Y."/>
            <person name="Chen G.Z."/>
            <person name="Liu X.D."/>
            <person name="Liao X.Y."/>
            <person name="Jiang Y.T."/>
            <person name="Yu X."/>
            <person name="Hao Y."/>
            <person name="Huang J."/>
            <person name="Zhao X.W."/>
            <person name="Ke S."/>
            <person name="Chen Y.Y."/>
            <person name="Wu W.L."/>
            <person name="Hsu J.L."/>
            <person name="Lin Y.F."/>
            <person name="Huang M.D."/>
            <person name="Li C.Y."/>
            <person name="Huang L."/>
            <person name="Wang Z.W."/>
            <person name="Zhao X."/>
            <person name="Zhong W.Y."/>
            <person name="Peng D.H."/>
            <person name="Ahmad S."/>
            <person name="Lan S."/>
            <person name="Zhang J.S."/>
            <person name="Tsai W.C."/>
            <person name="Van de Peer Y."/>
            <person name="Liu Z.J."/>
        </authorList>
    </citation>
    <scope>NUCLEOTIDE SEQUENCE</scope>
    <source>
        <strain evidence="7">CP</strain>
    </source>
</reference>
<keyword evidence="6" id="KW-1133">Transmembrane helix</keyword>
<evidence type="ECO:0000313" key="7">
    <source>
        <dbReference type="EMBL" id="KAK1295432.1"/>
    </source>
</evidence>
<dbReference type="GO" id="GO:0020037">
    <property type="term" value="F:heme binding"/>
    <property type="evidence" value="ECO:0007669"/>
    <property type="project" value="InterPro"/>
</dbReference>
<dbReference type="PANTHER" id="PTHR47955:SF15">
    <property type="entry name" value="CYTOCHROME P450 71A2-LIKE"/>
    <property type="match status" value="1"/>
</dbReference>
<dbReference type="PRINTS" id="PR00385">
    <property type="entry name" value="P450"/>
</dbReference>
<dbReference type="GO" id="GO:0016705">
    <property type="term" value="F:oxidoreductase activity, acting on paired donors, with incorporation or reduction of molecular oxygen"/>
    <property type="evidence" value="ECO:0007669"/>
    <property type="project" value="InterPro"/>
</dbReference>
<dbReference type="PANTHER" id="PTHR47955">
    <property type="entry name" value="CYTOCHROME P450 FAMILY 71 PROTEIN"/>
    <property type="match status" value="1"/>
</dbReference>
<keyword evidence="3 4" id="KW-0408">Iron</keyword>
<comment type="similarity">
    <text evidence="1 5">Belongs to the cytochrome P450 family.</text>
</comment>
<evidence type="ECO:0000313" key="8">
    <source>
        <dbReference type="Proteomes" id="UP001180020"/>
    </source>
</evidence>
<dbReference type="FunFam" id="1.10.630.10:FF:000011">
    <property type="entry name" value="Cytochrome P450 83B1"/>
    <property type="match status" value="1"/>
</dbReference>
<sequence>MAPSFPLHLLQEPYSFTNLALLAFLSILLYFLFDYLFFSKNSNHPPSPPKLPIIGNLHQLGYLPHQSLRSLSLKHGPLMLLQIGRIPTLVVSSPEMAEQVMKTQDHIFSNRPTIKMMDKMCYGQKNITFAPYGEYWRQTKKAITLHILSNKKVQSLQPIRVDEVTLLLRNISASSSSVNLSEMVTDMTKNIVSRAILGKYLANDKRRNDEFHYALNKGMELIGEFRVEDFFPSLAWLRQFTRSNDHVNEIFRIIDDLSSAVIDDHVARDKAEKLDFVDVLLSLQDDPTADIAFTRDEIKAIFNDMIAAGTDTSYITIEWAMAELVHKPEAMKKVQEEVRGIAGNKSMVEQYDTNEMYYLKAVVKEVLRLHPPAPLLLPRESMEDTKILGYNVPKKCRVVVNAWAIGRHPDYWKTPEEFQPERFLNSSMDYKGHDFQFIPFGAGRRICPGMAFAIATIELVLANLLNRFEWKLPGELRGEDLNMDEAPGLTIRRKESLVLVAKPRPSDDNTSTT</sequence>
<evidence type="ECO:0000256" key="1">
    <source>
        <dbReference type="ARBA" id="ARBA00010617"/>
    </source>
</evidence>
<accession>A0AAV9D5D4</accession>
<proteinExistence type="inferred from homology"/>
<dbReference type="InterPro" id="IPR001128">
    <property type="entry name" value="Cyt_P450"/>
</dbReference>
<dbReference type="GO" id="GO:0005506">
    <property type="term" value="F:iron ion binding"/>
    <property type="evidence" value="ECO:0007669"/>
    <property type="project" value="InterPro"/>
</dbReference>
<dbReference type="Proteomes" id="UP001180020">
    <property type="component" value="Unassembled WGS sequence"/>
</dbReference>
<feature type="transmembrane region" description="Helical" evidence="6">
    <location>
        <begin position="20"/>
        <end position="38"/>
    </location>
</feature>
<evidence type="ECO:0000256" key="6">
    <source>
        <dbReference type="SAM" id="Phobius"/>
    </source>
</evidence>
<dbReference type="InterPro" id="IPR036396">
    <property type="entry name" value="Cyt_P450_sf"/>
</dbReference>
<dbReference type="CDD" id="cd11072">
    <property type="entry name" value="CYP71-like"/>
    <property type="match status" value="1"/>
</dbReference>
<feature type="binding site" description="axial binding residue" evidence="4">
    <location>
        <position position="447"/>
    </location>
    <ligand>
        <name>heme</name>
        <dbReference type="ChEBI" id="CHEBI:30413"/>
    </ligand>
    <ligandPart>
        <name>Fe</name>
        <dbReference type="ChEBI" id="CHEBI:18248"/>
    </ligandPart>
</feature>
<comment type="caution">
    <text evidence="7">The sequence shown here is derived from an EMBL/GenBank/DDBJ whole genome shotgun (WGS) entry which is preliminary data.</text>
</comment>
<dbReference type="AlphaFoldDB" id="A0AAV9D5D4"/>
<keyword evidence="5" id="KW-0503">Monooxygenase</keyword>
<dbReference type="InterPro" id="IPR002401">
    <property type="entry name" value="Cyt_P450_E_grp-I"/>
</dbReference>
<dbReference type="Gene3D" id="1.10.630.10">
    <property type="entry name" value="Cytochrome P450"/>
    <property type="match status" value="1"/>
</dbReference>
<keyword evidence="6" id="KW-0472">Membrane</keyword>
<evidence type="ECO:0000256" key="2">
    <source>
        <dbReference type="ARBA" id="ARBA00022723"/>
    </source>
</evidence>
<dbReference type="PRINTS" id="PR00463">
    <property type="entry name" value="EP450I"/>
</dbReference>